<reference evidence="2 3" key="1">
    <citation type="submission" date="2018-04" db="EMBL/GenBank/DDBJ databases">
        <authorList>
            <person name="Vogel A."/>
        </authorList>
    </citation>
    <scope>NUCLEOTIDE SEQUENCE [LARGE SCALE GENOMIC DNA]</scope>
</reference>
<evidence type="ECO:0000313" key="3">
    <source>
        <dbReference type="Proteomes" id="UP000595140"/>
    </source>
</evidence>
<feature type="compositionally biased region" description="Polar residues" evidence="1">
    <location>
        <begin position="128"/>
        <end position="137"/>
    </location>
</feature>
<feature type="region of interest" description="Disordered" evidence="1">
    <location>
        <begin position="1"/>
        <end position="82"/>
    </location>
</feature>
<feature type="compositionally biased region" description="Basic and acidic residues" evidence="1">
    <location>
        <begin position="104"/>
        <end position="127"/>
    </location>
</feature>
<evidence type="ECO:0000313" key="2">
    <source>
        <dbReference type="EMBL" id="VFQ93304.1"/>
    </source>
</evidence>
<sequence length="137" mass="15236">GNATTHRPRAASKRRRGYPSWGPPEGRTWRKATEPIAVATQARNPEKRHIGRECDDLDEDEAQGYPVGSIHGGNIGGDSAAQRKRWKHMAFVAKVHQAPAPKLGRREQIQFTEKDHSNTPSPHRDVRQTCNSRGGGE</sequence>
<dbReference type="Proteomes" id="UP000595140">
    <property type="component" value="Unassembled WGS sequence"/>
</dbReference>
<feature type="non-terminal residue" evidence="2">
    <location>
        <position position="1"/>
    </location>
</feature>
<dbReference type="OrthoDB" id="1751727at2759"/>
<organism evidence="2 3">
    <name type="scientific">Cuscuta campestris</name>
    <dbReference type="NCBI Taxonomy" id="132261"/>
    <lineage>
        <taxon>Eukaryota</taxon>
        <taxon>Viridiplantae</taxon>
        <taxon>Streptophyta</taxon>
        <taxon>Embryophyta</taxon>
        <taxon>Tracheophyta</taxon>
        <taxon>Spermatophyta</taxon>
        <taxon>Magnoliopsida</taxon>
        <taxon>eudicotyledons</taxon>
        <taxon>Gunneridae</taxon>
        <taxon>Pentapetalae</taxon>
        <taxon>asterids</taxon>
        <taxon>lamiids</taxon>
        <taxon>Solanales</taxon>
        <taxon>Convolvulaceae</taxon>
        <taxon>Cuscuteae</taxon>
        <taxon>Cuscuta</taxon>
        <taxon>Cuscuta subgen. Grammica</taxon>
        <taxon>Cuscuta sect. Cleistogrammica</taxon>
    </lineage>
</organism>
<gene>
    <name evidence="2" type="ORF">CCAM_LOCUS35080</name>
</gene>
<dbReference type="EMBL" id="OOIL02004821">
    <property type="protein sequence ID" value="VFQ93304.1"/>
    <property type="molecule type" value="Genomic_DNA"/>
</dbReference>
<feature type="region of interest" description="Disordered" evidence="1">
    <location>
        <begin position="97"/>
        <end position="137"/>
    </location>
</feature>
<protein>
    <submittedName>
        <fullName evidence="2">Uncharacterized protein</fullName>
    </submittedName>
</protein>
<proteinExistence type="predicted"/>
<evidence type="ECO:0000256" key="1">
    <source>
        <dbReference type="SAM" id="MobiDB-lite"/>
    </source>
</evidence>
<dbReference type="AlphaFoldDB" id="A0A484MZS2"/>
<name>A0A484MZS2_9ASTE</name>
<accession>A0A484MZS2</accession>
<feature type="compositionally biased region" description="Basic and acidic residues" evidence="1">
    <location>
        <begin position="44"/>
        <end position="54"/>
    </location>
</feature>
<keyword evidence="3" id="KW-1185">Reference proteome</keyword>
<feature type="compositionally biased region" description="Basic residues" evidence="1">
    <location>
        <begin position="1"/>
        <end position="17"/>
    </location>
</feature>